<keyword evidence="1" id="KW-1185">Reference proteome</keyword>
<name>A0A6J1DXH0_MOMCH</name>
<dbReference type="PANTHER" id="PTHR33240">
    <property type="entry name" value="OS08G0508500 PROTEIN"/>
    <property type="match status" value="1"/>
</dbReference>
<dbReference type="RefSeq" id="XP_022158943.1">
    <property type="nucleotide sequence ID" value="XM_022303251.1"/>
</dbReference>
<reference evidence="2" key="1">
    <citation type="submission" date="2025-08" db="UniProtKB">
        <authorList>
            <consortium name="RefSeq"/>
        </authorList>
    </citation>
    <scope>IDENTIFICATION</scope>
    <source>
        <strain evidence="2">OHB3-1</strain>
    </source>
</reference>
<evidence type="ECO:0000313" key="1">
    <source>
        <dbReference type="Proteomes" id="UP000504603"/>
    </source>
</evidence>
<dbReference type="Proteomes" id="UP000504603">
    <property type="component" value="Unplaced"/>
</dbReference>
<dbReference type="OrthoDB" id="2919534at2759"/>
<proteinExistence type="predicted"/>
<accession>A0A6J1DXH0</accession>
<dbReference type="PANTHER" id="PTHR33240:SF15">
    <property type="entry name" value="GAG-PRO-LIKE PROTEIN"/>
    <property type="match status" value="1"/>
</dbReference>
<dbReference type="InterPro" id="IPR021109">
    <property type="entry name" value="Peptidase_aspartic_dom_sf"/>
</dbReference>
<dbReference type="Gene3D" id="2.40.70.10">
    <property type="entry name" value="Acid Proteases"/>
    <property type="match status" value="1"/>
</dbReference>
<gene>
    <name evidence="2" type="primary">LOC111025398</name>
</gene>
<protein>
    <submittedName>
        <fullName evidence="2">Uncharacterized protein LOC111025398</fullName>
    </submittedName>
</protein>
<organism evidence="1 2">
    <name type="scientific">Momordica charantia</name>
    <name type="common">Bitter gourd</name>
    <name type="synonym">Balsam pear</name>
    <dbReference type="NCBI Taxonomy" id="3673"/>
    <lineage>
        <taxon>Eukaryota</taxon>
        <taxon>Viridiplantae</taxon>
        <taxon>Streptophyta</taxon>
        <taxon>Embryophyta</taxon>
        <taxon>Tracheophyta</taxon>
        <taxon>Spermatophyta</taxon>
        <taxon>Magnoliopsida</taxon>
        <taxon>eudicotyledons</taxon>
        <taxon>Gunneridae</taxon>
        <taxon>Pentapetalae</taxon>
        <taxon>rosids</taxon>
        <taxon>fabids</taxon>
        <taxon>Cucurbitales</taxon>
        <taxon>Cucurbitaceae</taxon>
        <taxon>Momordiceae</taxon>
        <taxon>Momordica</taxon>
    </lineage>
</organism>
<dbReference type="AlphaFoldDB" id="A0A6J1DXH0"/>
<sequence>MGGPMESGRKRKVSVREVMTSQDQHKIYHAFKVGPPSKLEFSKNEANHLFHPHNYVLVTSLKIANTKVHRILADGGSSTDIISLTAYKAMDLGEKLLKNRPTPLIGFGGERVIPEGKIELLVTFGSGLRSIIKMIEFLVIDYASSNNAILEKPTIHMLKVIPSTHHQSLKFPTLGGIGEIKGEQLISRECYYTSLRGSFEERKSPPFKEPGAIG</sequence>
<dbReference type="GeneID" id="111025398"/>
<dbReference type="KEGG" id="mcha:111025398"/>
<dbReference type="CDD" id="cd00303">
    <property type="entry name" value="retropepsin_like"/>
    <property type="match status" value="1"/>
</dbReference>
<evidence type="ECO:0000313" key="2">
    <source>
        <dbReference type="RefSeq" id="XP_022158943.1"/>
    </source>
</evidence>